<dbReference type="Gene3D" id="3.40.50.850">
    <property type="entry name" value="Isochorismatase-like"/>
    <property type="match status" value="1"/>
</dbReference>
<accession>A0ABT9GZX5</accession>
<evidence type="ECO:0000313" key="2">
    <source>
        <dbReference type="EMBL" id="MDP4536611.1"/>
    </source>
</evidence>
<sequence length="182" mass="20413">MLLLERDQSVVVLIDIQSRLAPAIDHGRDVENSAAWVLQVALQLDVPIIATEQYPEGLGTTVPVLAELLPEHAVIEKIHFSAFKEEAFRRKVAQLQRKQLILLGTETHVCVLQTAMDLLAAGYQVFLVEDAVGSRDARHKEQALARLQQAGAVIINREMLAFEWLECAGTDTFRQIHQGWIR</sequence>
<dbReference type="PANTHER" id="PTHR14119">
    <property type="entry name" value="HYDROLASE"/>
    <property type="match status" value="1"/>
</dbReference>
<name>A0ABT9GZX5_9GAMM</name>
<dbReference type="PANTHER" id="PTHR14119:SF3">
    <property type="entry name" value="ISOCHORISMATASE DOMAIN-CONTAINING PROTEIN 2"/>
    <property type="match status" value="1"/>
</dbReference>
<dbReference type="CDD" id="cd01012">
    <property type="entry name" value="YcaC_related"/>
    <property type="match status" value="1"/>
</dbReference>
<dbReference type="SUPFAM" id="SSF52499">
    <property type="entry name" value="Isochorismatase-like hydrolases"/>
    <property type="match status" value="1"/>
</dbReference>
<dbReference type="InterPro" id="IPR000868">
    <property type="entry name" value="Isochorismatase-like_dom"/>
</dbReference>
<comment type="caution">
    <text evidence="2">The sequence shown here is derived from an EMBL/GenBank/DDBJ whole genome shotgun (WGS) entry which is preliminary data.</text>
</comment>
<gene>
    <name evidence="2" type="ORF">Q3O60_10460</name>
</gene>
<dbReference type="EMBL" id="JAUZVZ010000013">
    <property type="protein sequence ID" value="MDP4536611.1"/>
    <property type="molecule type" value="Genomic_DNA"/>
</dbReference>
<feature type="domain" description="Isochorismatase-like" evidence="1">
    <location>
        <begin position="10"/>
        <end position="158"/>
    </location>
</feature>
<keyword evidence="2" id="KW-0378">Hydrolase</keyword>
<dbReference type="Pfam" id="PF00857">
    <property type="entry name" value="Isochorismatase"/>
    <property type="match status" value="1"/>
</dbReference>
<dbReference type="InterPro" id="IPR050993">
    <property type="entry name" value="Isochorismatase_domain"/>
</dbReference>
<proteinExistence type="predicted"/>
<reference evidence="2 3" key="1">
    <citation type="submission" date="2023-08" db="EMBL/GenBank/DDBJ databases">
        <authorList>
            <person name="Joshi A."/>
            <person name="Thite S."/>
        </authorList>
    </citation>
    <scope>NUCLEOTIDE SEQUENCE [LARGE SCALE GENOMIC DNA]</scope>
    <source>
        <strain evidence="2 3">AC40</strain>
    </source>
</reference>
<dbReference type="Proteomes" id="UP001231616">
    <property type="component" value="Unassembled WGS sequence"/>
</dbReference>
<evidence type="ECO:0000313" key="3">
    <source>
        <dbReference type="Proteomes" id="UP001231616"/>
    </source>
</evidence>
<dbReference type="RefSeq" id="WP_305893876.1">
    <property type="nucleotide sequence ID" value="NZ_JAUZVZ010000013.1"/>
</dbReference>
<dbReference type="GO" id="GO:0016787">
    <property type="term" value="F:hydrolase activity"/>
    <property type="evidence" value="ECO:0007669"/>
    <property type="project" value="UniProtKB-KW"/>
</dbReference>
<dbReference type="InterPro" id="IPR036380">
    <property type="entry name" value="Isochorismatase-like_sf"/>
</dbReference>
<organism evidence="2 3">
    <name type="scientific">Alkalimonas collagenimarina</name>
    <dbReference type="NCBI Taxonomy" id="400390"/>
    <lineage>
        <taxon>Bacteria</taxon>
        <taxon>Pseudomonadati</taxon>
        <taxon>Pseudomonadota</taxon>
        <taxon>Gammaproteobacteria</taxon>
        <taxon>Alkalimonas</taxon>
    </lineage>
</organism>
<keyword evidence="3" id="KW-1185">Reference proteome</keyword>
<evidence type="ECO:0000259" key="1">
    <source>
        <dbReference type="Pfam" id="PF00857"/>
    </source>
</evidence>
<protein>
    <submittedName>
        <fullName evidence="2">Hydrolase</fullName>
    </submittedName>
</protein>